<dbReference type="Proteomes" id="UP000006671">
    <property type="component" value="Unassembled WGS sequence"/>
</dbReference>
<accession>D2UZE5</accession>
<reference evidence="2 3" key="1">
    <citation type="journal article" date="2010" name="Cell">
        <title>The genome of Naegleria gruberi illuminates early eukaryotic versatility.</title>
        <authorList>
            <person name="Fritz-Laylin L.K."/>
            <person name="Prochnik S.E."/>
            <person name="Ginger M.L."/>
            <person name="Dacks J.B."/>
            <person name="Carpenter M.L."/>
            <person name="Field M.C."/>
            <person name="Kuo A."/>
            <person name="Paredez A."/>
            <person name="Chapman J."/>
            <person name="Pham J."/>
            <person name="Shu S."/>
            <person name="Neupane R."/>
            <person name="Cipriano M."/>
            <person name="Mancuso J."/>
            <person name="Tu H."/>
            <person name="Salamov A."/>
            <person name="Lindquist E."/>
            <person name="Shapiro H."/>
            <person name="Lucas S."/>
            <person name="Grigoriev I.V."/>
            <person name="Cande W.Z."/>
            <person name="Fulton C."/>
            <person name="Rokhsar D.S."/>
            <person name="Dawson S.C."/>
        </authorList>
    </citation>
    <scope>NUCLEOTIDE SEQUENCE [LARGE SCALE GENOMIC DNA]</scope>
    <source>
        <strain evidence="2 3">NEG-M</strain>
    </source>
</reference>
<keyword evidence="1" id="KW-1133">Transmembrane helix</keyword>
<dbReference type="EMBL" id="GG738846">
    <property type="protein sequence ID" value="EFC49935.1"/>
    <property type="molecule type" value="Genomic_DNA"/>
</dbReference>
<dbReference type="RefSeq" id="XP_002682679.1">
    <property type="nucleotide sequence ID" value="XM_002682633.1"/>
</dbReference>
<evidence type="ECO:0000256" key="1">
    <source>
        <dbReference type="SAM" id="Phobius"/>
    </source>
</evidence>
<evidence type="ECO:0000313" key="2">
    <source>
        <dbReference type="EMBL" id="EFC49935.1"/>
    </source>
</evidence>
<gene>
    <name evidence="2" type="ORF">NAEGRDRAFT_61908</name>
</gene>
<dbReference type="GeneID" id="8855331"/>
<protein>
    <submittedName>
        <fullName evidence="2">Predicted protein</fullName>
    </submittedName>
</protein>
<dbReference type="KEGG" id="ngr:NAEGRDRAFT_61908"/>
<proteinExistence type="predicted"/>
<organism evidence="3">
    <name type="scientific">Naegleria gruberi</name>
    <name type="common">Amoeba</name>
    <dbReference type="NCBI Taxonomy" id="5762"/>
    <lineage>
        <taxon>Eukaryota</taxon>
        <taxon>Discoba</taxon>
        <taxon>Heterolobosea</taxon>
        <taxon>Tetramitia</taxon>
        <taxon>Eutetramitia</taxon>
        <taxon>Vahlkampfiidae</taxon>
        <taxon>Naegleria</taxon>
    </lineage>
</organism>
<dbReference type="AlphaFoldDB" id="D2UZE5"/>
<sequence>MKIPTQKLILITLMMLMIMTIMNGFFTLAYEWSQPNRNQYRNRYFPESIFEHYSHDSQGGFNLIPESILIVPPLGRIFAISTTSSNILKFNNNNIKNHDDGNNEKKMKDIGRDYKSHLVEFNQKEQWKILLEIPNNLEMKLSIPAEMDNLGFYYTVMRNLTSGNDLIMKFHVEGSSSSKSSFQIIANSTLMPSIDSIICVDPHDKMFVLSNGKLINYNVMKSHLIWVSSLTGISKSSQMLYDEDLLFVSFSGGIARINIGSGHVVGQTEINQYVVELNPSILSFDERYIVGFEKKVQTSNAYWLHIVDQKFITKGSLSSDLLKDRNGKVIDLSRCSNVMSQVDSILFFCHVSNSTNEYSMYKFDISEDSLRATLGYQVEFQAKSCSKQLARFDHYSYFATVCDSHIYVFSMNSPQIVRKPLNIRTNENTQIVGSTVTFFVLTTEVDTVNVEVVHAKV</sequence>
<keyword evidence="1" id="KW-0812">Transmembrane</keyword>
<name>D2UZE5_NAEGR</name>
<feature type="transmembrane region" description="Helical" evidence="1">
    <location>
        <begin position="7"/>
        <end position="30"/>
    </location>
</feature>
<dbReference type="InParanoid" id="D2UZE5"/>
<evidence type="ECO:0000313" key="3">
    <source>
        <dbReference type="Proteomes" id="UP000006671"/>
    </source>
</evidence>
<keyword evidence="3" id="KW-1185">Reference proteome</keyword>
<dbReference type="VEuPathDB" id="AmoebaDB:NAEGRDRAFT_61908"/>
<keyword evidence="1" id="KW-0472">Membrane</keyword>